<gene>
    <name evidence="1" type="ORF">MCHLO_10013</name>
</gene>
<proteinExistence type="predicted"/>
<keyword evidence="2" id="KW-1185">Reference proteome</keyword>
<protein>
    <submittedName>
        <fullName evidence="1">Uncharacterized protein</fullName>
    </submittedName>
</protein>
<sequence>MQAYPPARPDSLLILPVPNGLPAHQRTVVTETLPEEGDITIFSASLPNLAPVGNDGAVSYGHARGFIVPANTPPAEMTAKTRLTRFIHGVWSPTKKDGVRTEKDEDRRLCRAVAREVNMTKEVTELVLVGRAQDFAVSCLPIAEMQLADAVAALRDLNTTHQLIPHVQALENGEQLLVQVHDFQESLTSWRLKTDEQCANARVYRLQARKEVAELSY</sequence>
<evidence type="ECO:0000313" key="1">
    <source>
        <dbReference type="EMBL" id="GAT53008.1"/>
    </source>
</evidence>
<dbReference type="EMBL" id="DF848054">
    <property type="protein sequence ID" value="GAT53008.1"/>
    <property type="molecule type" value="Genomic_DNA"/>
</dbReference>
<evidence type="ECO:0000313" key="2">
    <source>
        <dbReference type="Proteomes" id="UP000815677"/>
    </source>
</evidence>
<accession>A0ABQ0LPI1</accession>
<name>A0ABQ0LPI1_MYCCL</name>
<reference evidence="1" key="1">
    <citation type="submission" date="2014-09" db="EMBL/GenBank/DDBJ databases">
        <title>Genome sequence of the luminous mushroom Mycena chlorophos for searching fungal bioluminescence genes.</title>
        <authorList>
            <person name="Tanaka Y."/>
            <person name="Kasuga D."/>
            <person name="Oba Y."/>
            <person name="Hase S."/>
            <person name="Sato K."/>
            <person name="Oba Y."/>
            <person name="Sakakibara Y."/>
        </authorList>
    </citation>
    <scope>NUCLEOTIDE SEQUENCE</scope>
</reference>
<dbReference type="Proteomes" id="UP000815677">
    <property type="component" value="Unassembled WGS sequence"/>
</dbReference>
<organism evidence="1 2">
    <name type="scientific">Mycena chlorophos</name>
    <name type="common">Agaric fungus</name>
    <name type="synonym">Agaricus chlorophos</name>
    <dbReference type="NCBI Taxonomy" id="658473"/>
    <lineage>
        <taxon>Eukaryota</taxon>
        <taxon>Fungi</taxon>
        <taxon>Dikarya</taxon>
        <taxon>Basidiomycota</taxon>
        <taxon>Agaricomycotina</taxon>
        <taxon>Agaricomycetes</taxon>
        <taxon>Agaricomycetidae</taxon>
        <taxon>Agaricales</taxon>
        <taxon>Marasmiineae</taxon>
        <taxon>Mycenaceae</taxon>
        <taxon>Mycena</taxon>
    </lineage>
</organism>